<gene>
    <name evidence="2" type="ORF">KALB_1479</name>
</gene>
<dbReference type="Proteomes" id="UP000019225">
    <property type="component" value="Chromosome"/>
</dbReference>
<dbReference type="PROSITE" id="PS00455">
    <property type="entry name" value="AMP_BINDING"/>
    <property type="match status" value="1"/>
</dbReference>
<evidence type="ECO:0000259" key="1">
    <source>
        <dbReference type="Pfam" id="PF00501"/>
    </source>
</evidence>
<dbReference type="GO" id="GO:0043041">
    <property type="term" value="P:amino acid activation for nonribosomal peptide biosynthetic process"/>
    <property type="evidence" value="ECO:0007669"/>
    <property type="project" value="TreeGrafter"/>
</dbReference>
<dbReference type="RefSeq" id="WP_025355069.1">
    <property type="nucleotide sequence ID" value="NZ_CP007155.1"/>
</dbReference>
<dbReference type="GO" id="GO:0005737">
    <property type="term" value="C:cytoplasm"/>
    <property type="evidence" value="ECO:0007669"/>
    <property type="project" value="TreeGrafter"/>
</dbReference>
<dbReference type="EMBL" id="CP007155">
    <property type="protein sequence ID" value="AHH94852.1"/>
    <property type="molecule type" value="Genomic_DNA"/>
</dbReference>
<dbReference type="STRING" id="1449976.KALB_1479"/>
<dbReference type="PATRIC" id="fig|1449976.3.peg.1488"/>
<name>W5W1W4_9PSEU</name>
<sequence>MDNSELGLHARFLRGLAVSPDRDAVRVAEESITYRAAHELALTWAGSLLAACPDPPRAVGVLTGRGVHSYVAILACLYAGAAVVPLQPDFPAARTRQMLDSAQVSALVADLPGLRAVPGADVPVLLVGEVPEGERPPGSTLPSAAHALDRPRAARGSDPAYLLFTSGSTGRPKGVPISHDSTTYYFDLLDRRYDFSPEDVFSQTFDLNFDCAMFDLFCAWGAGATLVWVPPLAYRELPRFLLDQGVTVWFATPSAISLVRRMGGLGAGTLPGLRWSFFAGEALQCQDTADWQRAAPGSLVENLYGPTELTITITGHRWSEAVSPKLAVNGVVPIGAPHPGHEVLLIDAQDRPVAEGADGELCVTGPQLTRGYLDPAEDEGRFLEHGGRRWYRTGDRVRWVAEGELAYLGRMDAQVQVQGWRVELAEIDHALRGCAGVQDAVTVAVTRAESAELVVFYTGVDTPPAGLVRQLREVLPERMIPRRYHHLEQFPLNSNRKVDRGVLRARAADLLTVC</sequence>
<dbReference type="Gene3D" id="3.40.50.12780">
    <property type="entry name" value="N-terminal domain of ligase-like"/>
    <property type="match status" value="1"/>
</dbReference>
<dbReference type="OrthoDB" id="3243414at2"/>
<keyword evidence="3" id="KW-1185">Reference proteome</keyword>
<dbReference type="InterPro" id="IPR045851">
    <property type="entry name" value="AMP-bd_C_sf"/>
</dbReference>
<dbReference type="GO" id="GO:0044550">
    <property type="term" value="P:secondary metabolite biosynthetic process"/>
    <property type="evidence" value="ECO:0007669"/>
    <property type="project" value="TreeGrafter"/>
</dbReference>
<dbReference type="NCBIfam" id="TIGR01733">
    <property type="entry name" value="AA-adenyl-dom"/>
    <property type="match status" value="1"/>
</dbReference>
<reference evidence="2 3" key="1">
    <citation type="journal article" date="2014" name="BMC Genomics">
        <title>Complete genome sequence of producer of the glycopeptide antibiotic Aculeximycin Kutzneria albida DSM 43870T, a representative of minor genus of Pseudonocardiaceae.</title>
        <authorList>
            <person name="Rebets Y."/>
            <person name="Tokovenko B."/>
            <person name="Lushchyk I."/>
            <person name="Ruckert C."/>
            <person name="Zaburannyi N."/>
            <person name="Bechthold A."/>
            <person name="Kalinowski J."/>
            <person name="Luzhetskyy A."/>
        </authorList>
    </citation>
    <scope>NUCLEOTIDE SEQUENCE [LARGE SCALE GENOMIC DNA]</scope>
    <source>
        <strain evidence="2">DSM 43870</strain>
    </source>
</reference>
<dbReference type="PANTHER" id="PTHR45527">
    <property type="entry name" value="NONRIBOSOMAL PEPTIDE SYNTHETASE"/>
    <property type="match status" value="1"/>
</dbReference>
<dbReference type="InterPro" id="IPR020845">
    <property type="entry name" value="AMP-binding_CS"/>
</dbReference>
<protein>
    <submittedName>
        <fullName evidence="2">AMP-dependent synthetase and ligase</fullName>
    </submittedName>
</protein>
<keyword evidence="2" id="KW-0436">Ligase</keyword>
<dbReference type="GO" id="GO:0016874">
    <property type="term" value="F:ligase activity"/>
    <property type="evidence" value="ECO:0007669"/>
    <property type="project" value="UniProtKB-KW"/>
</dbReference>
<organism evidence="2 3">
    <name type="scientific">Kutzneria albida DSM 43870</name>
    <dbReference type="NCBI Taxonomy" id="1449976"/>
    <lineage>
        <taxon>Bacteria</taxon>
        <taxon>Bacillati</taxon>
        <taxon>Actinomycetota</taxon>
        <taxon>Actinomycetes</taxon>
        <taxon>Pseudonocardiales</taxon>
        <taxon>Pseudonocardiaceae</taxon>
        <taxon>Kutzneria</taxon>
    </lineage>
</organism>
<evidence type="ECO:0000313" key="2">
    <source>
        <dbReference type="EMBL" id="AHH94852.1"/>
    </source>
</evidence>
<dbReference type="AlphaFoldDB" id="W5W1W4"/>
<dbReference type="HOGENOM" id="CLU_000022_2_12_11"/>
<dbReference type="InterPro" id="IPR042099">
    <property type="entry name" value="ANL_N_sf"/>
</dbReference>
<dbReference type="InterPro" id="IPR010071">
    <property type="entry name" value="AA_adenyl_dom"/>
</dbReference>
<evidence type="ECO:0000313" key="3">
    <source>
        <dbReference type="Proteomes" id="UP000019225"/>
    </source>
</evidence>
<dbReference type="Gene3D" id="3.30.300.30">
    <property type="match status" value="1"/>
</dbReference>
<dbReference type="SUPFAM" id="SSF56801">
    <property type="entry name" value="Acetyl-CoA synthetase-like"/>
    <property type="match status" value="1"/>
</dbReference>
<feature type="domain" description="AMP-dependent synthetase/ligase" evidence="1">
    <location>
        <begin position="17"/>
        <end position="373"/>
    </location>
</feature>
<dbReference type="PANTHER" id="PTHR45527:SF1">
    <property type="entry name" value="FATTY ACID SYNTHASE"/>
    <property type="match status" value="1"/>
</dbReference>
<dbReference type="Pfam" id="PF00501">
    <property type="entry name" value="AMP-binding"/>
    <property type="match status" value="1"/>
</dbReference>
<dbReference type="GO" id="GO:0031177">
    <property type="term" value="F:phosphopantetheine binding"/>
    <property type="evidence" value="ECO:0007669"/>
    <property type="project" value="TreeGrafter"/>
</dbReference>
<dbReference type="eggNOG" id="COG1020">
    <property type="taxonomic scope" value="Bacteria"/>
</dbReference>
<dbReference type="InterPro" id="IPR000873">
    <property type="entry name" value="AMP-dep_synth/lig_dom"/>
</dbReference>
<dbReference type="KEGG" id="kal:KALB_1479"/>
<accession>W5W1W4</accession>
<proteinExistence type="predicted"/>